<proteinExistence type="predicted"/>
<reference evidence="1" key="1">
    <citation type="submission" date="2021-01" db="EMBL/GenBank/DDBJ databases">
        <authorList>
            <person name="Corre E."/>
            <person name="Pelletier E."/>
            <person name="Niang G."/>
            <person name="Scheremetjew M."/>
            <person name="Finn R."/>
            <person name="Kale V."/>
            <person name="Holt S."/>
            <person name="Cochrane G."/>
            <person name="Meng A."/>
            <person name="Brown T."/>
            <person name="Cohen L."/>
        </authorList>
    </citation>
    <scope>NUCLEOTIDE SEQUENCE</scope>
    <source>
        <strain evidence="1">WS</strain>
    </source>
</reference>
<accession>A0A7S1PHS9</accession>
<dbReference type="EMBL" id="HBGD01007533">
    <property type="protein sequence ID" value="CAD9083031.1"/>
    <property type="molecule type" value="Transcribed_RNA"/>
</dbReference>
<gene>
    <name evidence="1" type="ORF">PCOS0759_LOCUS6273</name>
</gene>
<protein>
    <submittedName>
        <fullName evidence="1">Uncharacterized protein</fullName>
    </submittedName>
</protein>
<evidence type="ECO:0000313" key="1">
    <source>
        <dbReference type="EMBL" id="CAD9083031.1"/>
    </source>
</evidence>
<dbReference type="AlphaFoldDB" id="A0A7S1PHS9"/>
<name>A0A7S1PHS9_9EUKA</name>
<sequence length="111" mass="13911">MDPSLWQKHIHLMKKICQIEEKIRQNDHHRDHFLFLRTTAYLDRLNDKERRDFEIEEEYVHASSRFEYERNHELMKLQKSCIKFNQKTHYCHFPKHLRIRKAYKDTLQNVD</sequence>
<organism evidence="1">
    <name type="scientific">Percolomonas cosmopolitus</name>
    <dbReference type="NCBI Taxonomy" id="63605"/>
    <lineage>
        <taxon>Eukaryota</taxon>
        <taxon>Discoba</taxon>
        <taxon>Heterolobosea</taxon>
        <taxon>Tetramitia</taxon>
        <taxon>Eutetramitia</taxon>
        <taxon>Percolomonadidae</taxon>
        <taxon>Percolomonas</taxon>
    </lineage>
</organism>